<gene>
    <name evidence="2" type="ORF">SAMN04490178_12318</name>
</gene>
<dbReference type="InterPro" id="IPR002837">
    <property type="entry name" value="DUF123"/>
</dbReference>
<dbReference type="Proteomes" id="UP000198847">
    <property type="component" value="Unassembled WGS sequence"/>
</dbReference>
<dbReference type="CDD" id="cd22359">
    <property type="entry name" value="SfsA-like_bacterial"/>
    <property type="match status" value="1"/>
</dbReference>
<dbReference type="Pfam" id="PF17746">
    <property type="entry name" value="SfsA_N"/>
    <property type="match status" value="1"/>
</dbReference>
<proteinExistence type="predicted"/>
<dbReference type="InterPro" id="IPR005224">
    <property type="entry name" value="SfsA"/>
</dbReference>
<dbReference type="Pfam" id="PF01986">
    <property type="entry name" value="DUF123"/>
    <property type="match status" value="1"/>
</dbReference>
<protein>
    <submittedName>
        <fullName evidence="2">Sugar fermentation stimulation protein A</fullName>
    </submittedName>
</protein>
<dbReference type="PANTHER" id="PTHR30545">
    <property type="entry name" value="SUGAR FERMENTATION STIMULATION PROTEIN A"/>
    <property type="match status" value="1"/>
</dbReference>
<dbReference type="EMBL" id="FODY01000023">
    <property type="protein sequence ID" value="SEP38401.1"/>
    <property type="molecule type" value="Genomic_DNA"/>
</dbReference>
<name>A0A1H8XF13_9FIRM</name>
<dbReference type="InterPro" id="IPR000305">
    <property type="entry name" value="GIY-YIG_endonuc"/>
</dbReference>
<dbReference type="InterPro" id="IPR041465">
    <property type="entry name" value="SfsA_N"/>
</dbReference>
<dbReference type="CDD" id="cd10441">
    <property type="entry name" value="GIY-YIG_COG1833"/>
    <property type="match status" value="1"/>
</dbReference>
<evidence type="ECO:0000313" key="2">
    <source>
        <dbReference type="EMBL" id="SEP38401.1"/>
    </source>
</evidence>
<feature type="domain" description="GIY-YIG" evidence="1">
    <location>
        <begin position="255"/>
        <end position="351"/>
    </location>
</feature>
<sequence length="375" mass="43441">MYPEIIEARFQSRINRFVVLCEFDGASQLAHLPNPGRMWELLFPGTLLYLVPSAGKAKKTGFKVIGIEREGVPVMLDTHYSNLVAETLIDRQCIPQLAGWRVLRREVPFGHSRFDLLLGKGEEQFILEVKSCTLFGRSLAMFPDAVTERGRRHMLELARLADEGYRVGVLFLVQWDRAAYFLPDYHTDLEFARTFLSLHHKVMFMAVAINWQKDFSLPGQVRSLTIPWDVLEREVRDSGCYLFVIRLLADRDILIGSKGLLRFKQGYYIYVGSAKANLAKRLARHQRKRKKYHWHIDYLREHSEFHAAIPIRSSENLEHELARGISDIADWQVDGFGCSDCHCASHLFGMAEDPLHLPPFMKLVQYFRMDRLTEE</sequence>
<dbReference type="SMART" id="SM00465">
    <property type="entry name" value="GIYc"/>
    <property type="match status" value="1"/>
</dbReference>
<dbReference type="InterPro" id="IPR040452">
    <property type="entry name" value="SfsA_C"/>
</dbReference>
<evidence type="ECO:0000259" key="1">
    <source>
        <dbReference type="SMART" id="SM00465"/>
    </source>
</evidence>
<dbReference type="Gene3D" id="2.40.50.580">
    <property type="match status" value="1"/>
</dbReference>
<keyword evidence="3" id="KW-1185">Reference proteome</keyword>
<dbReference type="AlphaFoldDB" id="A0A1H8XF13"/>
<dbReference type="Pfam" id="PF03749">
    <property type="entry name" value="SfsA"/>
    <property type="match status" value="1"/>
</dbReference>
<reference evidence="2 3" key="1">
    <citation type="submission" date="2016-10" db="EMBL/GenBank/DDBJ databases">
        <authorList>
            <person name="de Groot N.N."/>
        </authorList>
    </citation>
    <scope>NUCLEOTIDE SEQUENCE [LARGE SCALE GENOMIC DNA]</scope>
    <source>
        <strain evidence="2 3">DSM 13305</strain>
    </source>
</reference>
<dbReference type="RefSeq" id="WP_218140705.1">
    <property type="nucleotide sequence ID" value="NZ_FODY01000023.1"/>
</dbReference>
<accession>A0A1H8XF13</accession>
<dbReference type="GO" id="GO:0003677">
    <property type="term" value="F:DNA binding"/>
    <property type="evidence" value="ECO:0007669"/>
    <property type="project" value="InterPro"/>
</dbReference>
<dbReference type="STRING" id="112903.SAMN04490178_12318"/>
<evidence type="ECO:0000313" key="3">
    <source>
        <dbReference type="Proteomes" id="UP000198847"/>
    </source>
</evidence>
<dbReference type="PANTHER" id="PTHR30545:SF2">
    <property type="entry name" value="SUGAR FERMENTATION STIMULATION PROTEIN A"/>
    <property type="match status" value="1"/>
</dbReference>
<dbReference type="NCBIfam" id="TIGR00230">
    <property type="entry name" value="sfsA"/>
    <property type="match status" value="1"/>
</dbReference>
<dbReference type="Gene3D" id="3.40.1350.60">
    <property type="match status" value="1"/>
</dbReference>
<organism evidence="2 3">
    <name type="scientific">Propionispora vibrioides</name>
    <dbReference type="NCBI Taxonomy" id="112903"/>
    <lineage>
        <taxon>Bacteria</taxon>
        <taxon>Bacillati</taxon>
        <taxon>Bacillota</taxon>
        <taxon>Negativicutes</taxon>
        <taxon>Selenomonadales</taxon>
        <taxon>Sporomusaceae</taxon>
        <taxon>Propionispora</taxon>
    </lineage>
</organism>